<evidence type="ECO:0000313" key="5">
    <source>
        <dbReference type="EMBL" id="VFT77233.1"/>
    </source>
</evidence>
<keyword evidence="6" id="KW-1185">Reference proteome</keyword>
<evidence type="ECO:0000313" key="6">
    <source>
        <dbReference type="Proteomes" id="UP000332933"/>
    </source>
</evidence>
<feature type="transmembrane region" description="Helical" evidence="3">
    <location>
        <begin position="373"/>
        <end position="393"/>
    </location>
</feature>
<sequence>MLAEHAILGGFVPAAAAYYASPFLVGPWEFMGSWDDSINFVENSMIQLPLTPASIYTMFTAIKINVYEPLAWLLKAVVFSILGMDAYAVRLVTLGLHVCNCILLYFAAMRLLCLLRPSASSTSLGCLVGTVIYGVHPLHIEVIGWPSAQPYALALLCTLLCFHCHLRTIESTPSRGWATLSLACYVCSVWSKSVVIFTPVGILLIDVLHQSPRILFEWRYYLARSGFAVAAFCLLATMVLANTDGTHLDADVLHLTWPERWLKAAVVWLWPLRMFLWPTQLRFHYEMPTTLDPLEPLVFLSIVAGFGFTICSVQRPATAAAWLFYSVMLVPVSGLVQHGLVFLAADRYAYIPTIVVVPLCGAAFGHLHSPRRVAALGCLWAAALTHVSVLQLHTWRDEETLFRHGLHVDPSDWRALDRLQELLVRSNRATEAMPIIERALVYTPTHGLKAQLQVAKCLMLLQRTKEACAIYETLLADHPTNAHVNNNFGICLWKQGRVSAARLHFQVAVNGTGLTRGDTSAAVNIELVDAWDPRTPIHARVMW</sequence>
<reference evidence="4" key="2">
    <citation type="submission" date="2019-06" db="EMBL/GenBank/DDBJ databases">
        <title>Genomics analysis of Aphanomyces spp. identifies a new class of oomycete effector associated with host adaptation.</title>
        <authorList>
            <person name="Gaulin E."/>
        </authorList>
    </citation>
    <scope>NUCLEOTIDE SEQUENCE</scope>
    <source>
        <strain evidence="4">CBS 578.67</strain>
    </source>
</reference>
<feature type="transmembrane region" description="Helical" evidence="3">
    <location>
        <begin position="348"/>
        <end position="367"/>
    </location>
</feature>
<keyword evidence="2" id="KW-0802">TPR repeat</keyword>
<feature type="transmembrane region" description="Helical" evidence="3">
    <location>
        <begin position="297"/>
        <end position="316"/>
    </location>
</feature>
<feature type="transmembrane region" description="Helical" evidence="3">
    <location>
        <begin position="87"/>
        <end position="107"/>
    </location>
</feature>
<keyword evidence="3" id="KW-0472">Membrane</keyword>
<feature type="transmembrane region" description="Helical" evidence="3">
    <location>
        <begin position="45"/>
        <end position="66"/>
    </location>
</feature>
<dbReference type="InterPro" id="IPR011990">
    <property type="entry name" value="TPR-like_helical_dom_sf"/>
</dbReference>
<dbReference type="GO" id="GO:0005783">
    <property type="term" value="C:endoplasmic reticulum"/>
    <property type="evidence" value="ECO:0007669"/>
    <property type="project" value="TreeGrafter"/>
</dbReference>
<dbReference type="EMBL" id="VJMH01000001">
    <property type="protein sequence ID" value="KAF0720812.1"/>
    <property type="molecule type" value="Genomic_DNA"/>
</dbReference>
<feature type="transmembrane region" description="Helical" evidence="3">
    <location>
        <begin position="7"/>
        <end position="25"/>
    </location>
</feature>
<accession>A0A485K5M2</accession>
<keyword evidence="1" id="KW-0677">Repeat</keyword>
<dbReference type="EMBL" id="CAADRA010000001">
    <property type="protein sequence ID" value="VFT77233.1"/>
    <property type="molecule type" value="Genomic_DNA"/>
</dbReference>
<dbReference type="Gene3D" id="1.25.40.10">
    <property type="entry name" value="Tetratricopeptide repeat domain"/>
    <property type="match status" value="1"/>
</dbReference>
<dbReference type="PANTHER" id="PTHR44227:SF3">
    <property type="entry name" value="PROTEIN O-MANNOSYL-TRANSFERASE TMTC4"/>
    <property type="match status" value="1"/>
</dbReference>
<feature type="transmembrane region" description="Helical" evidence="3">
    <location>
        <begin position="189"/>
        <end position="209"/>
    </location>
</feature>
<evidence type="ECO:0000313" key="4">
    <source>
        <dbReference type="EMBL" id="KAF0720812.1"/>
    </source>
</evidence>
<dbReference type="AlphaFoldDB" id="A0A485K5M2"/>
<feature type="transmembrane region" description="Helical" evidence="3">
    <location>
        <begin position="221"/>
        <end position="241"/>
    </location>
</feature>
<evidence type="ECO:0000256" key="1">
    <source>
        <dbReference type="ARBA" id="ARBA00022737"/>
    </source>
</evidence>
<gene>
    <name evidence="5" type="primary">Aste57867_7</name>
    <name evidence="4" type="ORF">As57867_000007</name>
    <name evidence="5" type="ORF">ASTE57867_7</name>
</gene>
<dbReference type="InterPro" id="IPR052346">
    <property type="entry name" value="O-mannosyl-transferase_TMTC"/>
</dbReference>
<protein>
    <submittedName>
        <fullName evidence="5">Aste57867_7 protein</fullName>
    </submittedName>
</protein>
<reference evidence="5 6" key="1">
    <citation type="submission" date="2019-03" db="EMBL/GenBank/DDBJ databases">
        <authorList>
            <person name="Gaulin E."/>
            <person name="Dumas B."/>
        </authorList>
    </citation>
    <scope>NUCLEOTIDE SEQUENCE [LARGE SCALE GENOMIC DNA]</scope>
    <source>
        <strain evidence="5">CBS 568.67</strain>
    </source>
</reference>
<dbReference type="GO" id="GO:0030968">
    <property type="term" value="P:endoplasmic reticulum unfolded protein response"/>
    <property type="evidence" value="ECO:0007669"/>
    <property type="project" value="TreeGrafter"/>
</dbReference>
<evidence type="ECO:0000256" key="3">
    <source>
        <dbReference type="SAM" id="Phobius"/>
    </source>
</evidence>
<dbReference type="SUPFAM" id="SSF48452">
    <property type="entry name" value="TPR-like"/>
    <property type="match status" value="1"/>
</dbReference>
<dbReference type="GO" id="GO:0000030">
    <property type="term" value="F:mannosyltransferase activity"/>
    <property type="evidence" value="ECO:0007669"/>
    <property type="project" value="TreeGrafter"/>
</dbReference>
<keyword evidence="3" id="KW-1133">Transmembrane helix</keyword>
<dbReference type="Proteomes" id="UP000332933">
    <property type="component" value="Unassembled WGS sequence"/>
</dbReference>
<organism evidence="5 6">
    <name type="scientific">Aphanomyces stellatus</name>
    <dbReference type="NCBI Taxonomy" id="120398"/>
    <lineage>
        <taxon>Eukaryota</taxon>
        <taxon>Sar</taxon>
        <taxon>Stramenopiles</taxon>
        <taxon>Oomycota</taxon>
        <taxon>Saprolegniomycetes</taxon>
        <taxon>Saprolegniales</taxon>
        <taxon>Verrucalvaceae</taxon>
        <taxon>Aphanomyces</taxon>
    </lineage>
</organism>
<proteinExistence type="predicted"/>
<dbReference type="OrthoDB" id="195091at2759"/>
<dbReference type="GO" id="GO:0035269">
    <property type="term" value="P:protein O-linked glycosylation via mannose"/>
    <property type="evidence" value="ECO:0007669"/>
    <property type="project" value="TreeGrafter"/>
</dbReference>
<dbReference type="PANTHER" id="PTHR44227">
    <property type="match status" value="1"/>
</dbReference>
<name>A0A485K5M2_9STRA</name>
<keyword evidence="3" id="KW-0812">Transmembrane</keyword>
<feature type="transmembrane region" description="Helical" evidence="3">
    <location>
        <begin position="322"/>
        <end position="341"/>
    </location>
</feature>
<evidence type="ECO:0000256" key="2">
    <source>
        <dbReference type="ARBA" id="ARBA00022803"/>
    </source>
</evidence>